<reference evidence="8" key="2">
    <citation type="journal article" date="2007" name="PLoS Biol.">
        <title>Survey sequencing and comparative analysis of the elephant shark (Callorhinchus milii) genome.</title>
        <authorList>
            <person name="Venkatesh B."/>
            <person name="Kirkness E.F."/>
            <person name="Loh Y.H."/>
            <person name="Halpern A.L."/>
            <person name="Lee A.P."/>
            <person name="Johnson J."/>
            <person name="Dandona N."/>
            <person name="Viswanathan L.D."/>
            <person name="Tay A."/>
            <person name="Venter J.C."/>
            <person name="Strausberg R.L."/>
            <person name="Brenner S."/>
        </authorList>
    </citation>
    <scope>NUCLEOTIDE SEQUENCE [LARGE SCALE GENOMIC DNA]</scope>
</reference>
<dbReference type="InParanoid" id="A0A4W3HLC8"/>
<accession>A0A4W3HLC8</accession>
<gene>
    <name evidence="7" type="primary">tmem267</name>
</gene>
<proteinExistence type="predicted"/>
<dbReference type="GO" id="GO:0016020">
    <property type="term" value="C:membrane"/>
    <property type="evidence" value="ECO:0007669"/>
    <property type="project" value="UniProtKB-SubCell"/>
</dbReference>
<keyword evidence="5 6" id="KW-0472">Membrane</keyword>
<dbReference type="Ensembl" id="ENSCMIT00000016439.1">
    <property type="protein sequence ID" value="ENSCMIP00000016110.1"/>
    <property type="gene ID" value="ENSCMIG00000007806.1"/>
</dbReference>
<dbReference type="PANTHER" id="PTHR13628">
    <property type="entry name" value="TRANSMEMBRANE PROTEIN 267"/>
    <property type="match status" value="1"/>
</dbReference>
<keyword evidence="8" id="KW-1185">Reference proteome</keyword>
<comment type="subcellular location">
    <subcellularLocation>
        <location evidence="1">Membrane</location>
        <topology evidence="1">Multi-pass membrane protein</topology>
    </subcellularLocation>
</comment>
<dbReference type="GeneTree" id="ENSGT00390000003050"/>
<reference evidence="8" key="1">
    <citation type="journal article" date="2006" name="Science">
        <title>Ancient noncoding elements conserved in the human genome.</title>
        <authorList>
            <person name="Venkatesh B."/>
            <person name="Kirkness E.F."/>
            <person name="Loh Y.H."/>
            <person name="Halpern A.L."/>
            <person name="Lee A.P."/>
            <person name="Johnson J."/>
            <person name="Dandona N."/>
            <person name="Viswanathan L.D."/>
            <person name="Tay A."/>
            <person name="Venter J.C."/>
            <person name="Strausberg R.L."/>
            <person name="Brenner S."/>
        </authorList>
    </citation>
    <scope>NUCLEOTIDE SEQUENCE [LARGE SCALE GENOMIC DNA]</scope>
</reference>
<keyword evidence="4 6" id="KW-1133">Transmembrane helix</keyword>
<keyword evidence="3 6" id="KW-0812">Transmembrane</keyword>
<sequence>TAVPQTTENARALLKTFSTASVIWSIGLGVFCFLSDQCLQLPLIQNNYWLRALSDNAVHGAVGLWSWAIVVGLKKRSDLYEVVLAGLLSSAVDADHFLAAGSLSLKAALLLPQRPPLHCSTVIPVVAFSMRLFMWLFRLKDSWCFLPWMVTISWVSHHIRDGARRGLWFCPFGNTAPVPYWLYIAITSSFPHLCSVLMYLTGTRETMSMSHGIAIDV</sequence>
<dbReference type="AlphaFoldDB" id="A0A4W3HLC8"/>
<evidence type="ECO:0000256" key="4">
    <source>
        <dbReference type="ARBA" id="ARBA00022989"/>
    </source>
</evidence>
<evidence type="ECO:0000313" key="8">
    <source>
        <dbReference type="Proteomes" id="UP000314986"/>
    </source>
</evidence>
<protein>
    <recommendedName>
        <fullName evidence="2">Transmembrane protein 267</fullName>
    </recommendedName>
</protein>
<feature type="transmembrane region" description="Helical" evidence="6">
    <location>
        <begin position="180"/>
        <end position="200"/>
    </location>
</feature>
<evidence type="ECO:0000256" key="1">
    <source>
        <dbReference type="ARBA" id="ARBA00004141"/>
    </source>
</evidence>
<evidence type="ECO:0000256" key="2">
    <source>
        <dbReference type="ARBA" id="ARBA00013977"/>
    </source>
</evidence>
<dbReference type="PANTHER" id="PTHR13628:SF1">
    <property type="entry name" value="TRANSMEMBRANE PROTEIN 267"/>
    <property type="match status" value="1"/>
</dbReference>
<evidence type="ECO:0000256" key="6">
    <source>
        <dbReference type="SAM" id="Phobius"/>
    </source>
</evidence>
<dbReference type="InterPro" id="IPR026572">
    <property type="entry name" value="TMEM267"/>
</dbReference>
<name>A0A4W3HLC8_CALMI</name>
<reference evidence="7" key="4">
    <citation type="submission" date="2025-08" db="UniProtKB">
        <authorList>
            <consortium name="Ensembl"/>
        </authorList>
    </citation>
    <scope>IDENTIFICATION</scope>
</reference>
<dbReference type="Proteomes" id="UP000314986">
    <property type="component" value="Unassembled WGS sequence"/>
</dbReference>
<organism evidence="7 8">
    <name type="scientific">Callorhinchus milii</name>
    <name type="common">Ghost shark</name>
    <dbReference type="NCBI Taxonomy" id="7868"/>
    <lineage>
        <taxon>Eukaryota</taxon>
        <taxon>Metazoa</taxon>
        <taxon>Chordata</taxon>
        <taxon>Craniata</taxon>
        <taxon>Vertebrata</taxon>
        <taxon>Chondrichthyes</taxon>
        <taxon>Holocephali</taxon>
        <taxon>Chimaeriformes</taxon>
        <taxon>Callorhinchidae</taxon>
        <taxon>Callorhinchus</taxon>
    </lineage>
</organism>
<dbReference type="STRING" id="7868.ENSCMIP00000016110"/>
<reference evidence="7" key="5">
    <citation type="submission" date="2025-09" db="UniProtKB">
        <authorList>
            <consortium name="Ensembl"/>
        </authorList>
    </citation>
    <scope>IDENTIFICATION</scope>
</reference>
<dbReference type="OMA" id="FYICTAC"/>
<evidence type="ECO:0000256" key="5">
    <source>
        <dbReference type="ARBA" id="ARBA00023136"/>
    </source>
</evidence>
<feature type="transmembrane region" description="Helical" evidence="6">
    <location>
        <begin position="48"/>
        <end position="70"/>
    </location>
</feature>
<reference evidence="8" key="3">
    <citation type="journal article" date="2014" name="Nature">
        <title>Elephant shark genome provides unique insights into gnathostome evolution.</title>
        <authorList>
            <consortium name="International Elephant Shark Genome Sequencing Consortium"/>
            <person name="Venkatesh B."/>
            <person name="Lee A.P."/>
            <person name="Ravi V."/>
            <person name="Maurya A.K."/>
            <person name="Lian M.M."/>
            <person name="Swann J.B."/>
            <person name="Ohta Y."/>
            <person name="Flajnik M.F."/>
            <person name="Sutoh Y."/>
            <person name="Kasahara M."/>
            <person name="Hoon S."/>
            <person name="Gangu V."/>
            <person name="Roy S.W."/>
            <person name="Irimia M."/>
            <person name="Korzh V."/>
            <person name="Kondrychyn I."/>
            <person name="Lim Z.W."/>
            <person name="Tay B.H."/>
            <person name="Tohari S."/>
            <person name="Kong K.W."/>
            <person name="Ho S."/>
            <person name="Lorente-Galdos B."/>
            <person name="Quilez J."/>
            <person name="Marques-Bonet T."/>
            <person name="Raney B.J."/>
            <person name="Ingham P.W."/>
            <person name="Tay A."/>
            <person name="Hillier L.W."/>
            <person name="Minx P."/>
            <person name="Boehm T."/>
            <person name="Wilson R.K."/>
            <person name="Brenner S."/>
            <person name="Warren W.C."/>
        </authorList>
    </citation>
    <scope>NUCLEOTIDE SEQUENCE [LARGE SCALE GENOMIC DNA]</scope>
</reference>
<dbReference type="FunCoup" id="A0A4W3HLC8">
    <property type="interactions" value="211"/>
</dbReference>
<evidence type="ECO:0000313" key="7">
    <source>
        <dbReference type="Ensembl" id="ENSCMIP00000016110.1"/>
    </source>
</evidence>
<evidence type="ECO:0000256" key="3">
    <source>
        <dbReference type="ARBA" id="ARBA00022692"/>
    </source>
</evidence>
<feature type="transmembrane region" description="Helical" evidence="6">
    <location>
        <begin position="12"/>
        <end position="36"/>
    </location>
</feature>
<feature type="transmembrane region" description="Helical" evidence="6">
    <location>
        <begin position="115"/>
        <end position="136"/>
    </location>
</feature>